<keyword evidence="2" id="KW-1185">Reference proteome</keyword>
<proteinExistence type="predicted"/>
<reference evidence="1 2" key="1">
    <citation type="journal article" date="2021" name="Hortic Res">
        <title>High-quality reference genome and annotation aids understanding of berry development for evergreen blueberry (Vaccinium darrowii).</title>
        <authorList>
            <person name="Yu J."/>
            <person name="Hulse-Kemp A.M."/>
            <person name="Babiker E."/>
            <person name="Staton M."/>
        </authorList>
    </citation>
    <scope>NUCLEOTIDE SEQUENCE [LARGE SCALE GENOMIC DNA]</scope>
    <source>
        <strain evidence="2">cv. NJ 8807/NJ 8810</strain>
        <tissue evidence="1">Young leaf</tissue>
    </source>
</reference>
<gene>
    <name evidence="1" type="ORF">Vadar_034507</name>
</gene>
<comment type="caution">
    <text evidence="1">The sequence shown here is derived from an EMBL/GenBank/DDBJ whole genome shotgun (WGS) entry which is preliminary data.</text>
</comment>
<dbReference type="EMBL" id="CM037153">
    <property type="protein sequence ID" value="KAH7859315.1"/>
    <property type="molecule type" value="Genomic_DNA"/>
</dbReference>
<accession>A0ACB7Z240</accession>
<sequence length="191" mass="21226">MFLGKDCVAWKQFTFDGNLRTEQKDDDGVLLPPPEQKERDNKSSNRDIDFLLCSATTIGDDDDGGGRWFDDDDEDKDGGGRWSDGGGNLVDLVTETDKACEDLIFNHLKQHFPSHKETTTAWGVTELTDEPTWIGDPLDGTTNFVHGFPFICVSIGLTIGKIPIVGVVYNPIMDEECIACFAQDIRNHETP</sequence>
<name>A0ACB7Z240_9ERIC</name>
<protein>
    <submittedName>
        <fullName evidence="1">Uncharacterized protein</fullName>
    </submittedName>
</protein>
<evidence type="ECO:0000313" key="2">
    <source>
        <dbReference type="Proteomes" id="UP000828048"/>
    </source>
</evidence>
<organism evidence="1 2">
    <name type="scientific">Vaccinium darrowii</name>
    <dbReference type="NCBI Taxonomy" id="229202"/>
    <lineage>
        <taxon>Eukaryota</taxon>
        <taxon>Viridiplantae</taxon>
        <taxon>Streptophyta</taxon>
        <taxon>Embryophyta</taxon>
        <taxon>Tracheophyta</taxon>
        <taxon>Spermatophyta</taxon>
        <taxon>Magnoliopsida</taxon>
        <taxon>eudicotyledons</taxon>
        <taxon>Gunneridae</taxon>
        <taxon>Pentapetalae</taxon>
        <taxon>asterids</taxon>
        <taxon>Ericales</taxon>
        <taxon>Ericaceae</taxon>
        <taxon>Vaccinioideae</taxon>
        <taxon>Vaccinieae</taxon>
        <taxon>Vaccinium</taxon>
    </lineage>
</organism>
<dbReference type="Proteomes" id="UP000828048">
    <property type="component" value="Chromosome 3"/>
</dbReference>
<evidence type="ECO:0000313" key="1">
    <source>
        <dbReference type="EMBL" id="KAH7859315.1"/>
    </source>
</evidence>